<reference evidence="3" key="1">
    <citation type="journal article" date="2014" name="Microb. Cell Fact.">
        <title>Exploiting Issatchenkia orientalis SD108 for succinic acid production.</title>
        <authorList>
            <person name="Xiao H."/>
            <person name="Shao Z."/>
            <person name="Jiang Y."/>
            <person name="Dole S."/>
            <person name="Zhao H."/>
        </authorList>
    </citation>
    <scope>NUCLEOTIDE SEQUENCE [LARGE SCALE GENOMIC DNA]</scope>
    <source>
        <strain evidence="3">SD108</strain>
    </source>
</reference>
<dbReference type="Proteomes" id="UP000189274">
    <property type="component" value="Unassembled WGS sequence"/>
</dbReference>
<accession>A0A099NNT5</accession>
<name>A0A099NNT5_PICKU</name>
<sequence>PDFDSELSPNLTSVALLGLIRVFVV</sequence>
<dbReference type="Proteomes" id="UP000029867">
    <property type="component" value="Unassembled WGS sequence"/>
</dbReference>
<feature type="non-terminal residue" evidence="1">
    <location>
        <position position="1"/>
    </location>
</feature>
<gene>
    <name evidence="2" type="ORF">BOH78_4693</name>
    <name evidence="1" type="ORF">JL09_g6440</name>
</gene>
<evidence type="ECO:0000313" key="1">
    <source>
        <dbReference type="EMBL" id="KGK34413.1"/>
    </source>
</evidence>
<dbReference type="EMBL" id="MQVM01000039">
    <property type="protein sequence ID" value="ONH71224.1"/>
    <property type="molecule type" value="Genomic_DNA"/>
</dbReference>
<dbReference type="AlphaFoldDB" id="A0A099NNT5"/>
<reference evidence="1" key="2">
    <citation type="submission" date="2014-08" db="EMBL/GenBank/DDBJ databases">
        <title>Exploiting Issatchenkia orientalis SD108 for Succinic Acid Production.</title>
        <authorList>
            <person name="Xiao H."/>
            <person name="Shao Z."/>
            <person name="Jiang Y."/>
            <person name="Dole S."/>
            <person name="Zhao H."/>
        </authorList>
    </citation>
    <scope>NUCLEOTIDE SEQUENCE [LARGE SCALE GENOMIC DNA]</scope>
    <source>
        <strain evidence="1">SD108</strain>
    </source>
</reference>
<reference evidence="4" key="3">
    <citation type="journal article" date="2017" name="Genome Announc.">
        <title>Genome sequences of Cyberlindnera fabianii 65, Pichia kudriavzevii 129, and Saccharomyces cerevisiae 131 isolated from fermented masau fruits in Zimbabwe.</title>
        <authorList>
            <person name="van Rijswijck I.M.H."/>
            <person name="Derks M.F.L."/>
            <person name="Abee T."/>
            <person name="de Ridder D."/>
            <person name="Smid E.J."/>
        </authorList>
    </citation>
    <scope>NUCLEOTIDE SEQUENCE [LARGE SCALE GENOMIC DNA]</scope>
    <source>
        <strain evidence="4">129</strain>
    </source>
</reference>
<protein>
    <submittedName>
        <fullName evidence="1">Uncharacterized protein</fullName>
    </submittedName>
</protein>
<dbReference type="EMBL" id="JQFK01001669">
    <property type="protein sequence ID" value="KGK34413.1"/>
    <property type="molecule type" value="Genomic_DNA"/>
</dbReference>
<organism evidence="1 3">
    <name type="scientific">Pichia kudriavzevii</name>
    <name type="common">Yeast</name>
    <name type="synonym">Issatchenkia orientalis</name>
    <dbReference type="NCBI Taxonomy" id="4909"/>
    <lineage>
        <taxon>Eukaryota</taxon>
        <taxon>Fungi</taxon>
        <taxon>Dikarya</taxon>
        <taxon>Ascomycota</taxon>
        <taxon>Saccharomycotina</taxon>
        <taxon>Pichiomycetes</taxon>
        <taxon>Pichiales</taxon>
        <taxon>Pichiaceae</taxon>
        <taxon>Pichia</taxon>
    </lineage>
</organism>
<evidence type="ECO:0000313" key="2">
    <source>
        <dbReference type="EMBL" id="ONH71224.1"/>
    </source>
</evidence>
<reference evidence="2" key="4">
    <citation type="submission" date="2017-01" db="EMBL/GenBank/DDBJ databases">
        <authorList>
            <person name="Mah S.A."/>
            <person name="Swanson W.J."/>
            <person name="Moy G.W."/>
            <person name="Vacquier V.D."/>
        </authorList>
    </citation>
    <scope>NUCLEOTIDE SEQUENCE [LARGE SCALE GENOMIC DNA]</scope>
    <source>
        <strain evidence="2">129</strain>
    </source>
</reference>
<comment type="caution">
    <text evidence="1">The sequence shown here is derived from an EMBL/GenBank/DDBJ whole genome shotgun (WGS) entry which is preliminary data.</text>
</comment>
<evidence type="ECO:0000313" key="3">
    <source>
        <dbReference type="Proteomes" id="UP000029867"/>
    </source>
</evidence>
<evidence type="ECO:0000313" key="4">
    <source>
        <dbReference type="Proteomes" id="UP000189274"/>
    </source>
</evidence>
<dbReference type="HOGENOM" id="CLU_3420621_0_0_1"/>
<proteinExistence type="predicted"/>